<reference evidence="1 2" key="1">
    <citation type="submission" date="2016-11" db="EMBL/GenBank/DDBJ databases">
        <authorList>
            <person name="Jaros S."/>
            <person name="Januszkiewicz K."/>
            <person name="Wedrychowicz H."/>
        </authorList>
    </citation>
    <scope>NUCLEOTIDE SEQUENCE [LARGE SCALE GENOMIC DNA]</scope>
    <source>
        <strain evidence="1 2">DSM 18119</strain>
    </source>
</reference>
<keyword evidence="2" id="KW-1185">Reference proteome</keyword>
<dbReference type="AlphaFoldDB" id="A0A1M5BIX9"/>
<evidence type="ECO:0000313" key="1">
    <source>
        <dbReference type="EMBL" id="SHF42182.1"/>
    </source>
</evidence>
<protein>
    <recommendedName>
        <fullName evidence="3">Bacteriocin-protection, YdeI or OmpD-Associated</fullName>
    </recommendedName>
</protein>
<dbReference type="InterPro" id="IPR037079">
    <property type="entry name" value="AF2212/PG0164-like_sf"/>
</dbReference>
<dbReference type="InterPro" id="IPR015018">
    <property type="entry name" value="DUF1905"/>
</dbReference>
<dbReference type="Pfam" id="PF08922">
    <property type="entry name" value="DUF1905"/>
    <property type="match status" value="1"/>
</dbReference>
<evidence type="ECO:0008006" key="3">
    <source>
        <dbReference type="Google" id="ProtNLM"/>
    </source>
</evidence>
<organism evidence="1 2">
    <name type="scientific">Flavisolibacter ginsengisoli DSM 18119</name>
    <dbReference type="NCBI Taxonomy" id="1121884"/>
    <lineage>
        <taxon>Bacteria</taxon>
        <taxon>Pseudomonadati</taxon>
        <taxon>Bacteroidota</taxon>
        <taxon>Chitinophagia</taxon>
        <taxon>Chitinophagales</taxon>
        <taxon>Chitinophagaceae</taxon>
        <taxon>Flavisolibacter</taxon>
    </lineage>
</organism>
<evidence type="ECO:0000313" key="2">
    <source>
        <dbReference type="Proteomes" id="UP000184048"/>
    </source>
</evidence>
<gene>
    <name evidence="1" type="ORF">SAMN02745131_02596</name>
</gene>
<dbReference type="SUPFAM" id="SSF141694">
    <property type="entry name" value="AF2212/PG0164-like"/>
    <property type="match status" value="1"/>
</dbReference>
<proteinExistence type="predicted"/>
<dbReference type="EMBL" id="FQUU01000010">
    <property type="protein sequence ID" value="SHF42182.1"/>
    <property type="molecule type" value="Genomic_DNA"/>
</dbReference>
<dbReference type="Proteomes" id="UP000184048">
    <property type="component" value="Unassembled WGS sequence"/>
</dbReference>
<dbReference type="Gene3D" id="2.40.30.100">
    <property type="entry name" value="AF2212/PG0164-like"/>
    <property type="match status" value="1"/>
</dbReference>
<name>A0A1M5BIX9_9BACT</name>
<dbReference type="OrthoDB" id="2604865at2"/>
<dbReference type="RefSeq" id="WP_072835760.1">
    <property type="nucleotide sequence ID" value="NZ_FQUU01000010.1"/>
</dbReference>
<sequence>MSDAKKVSFNTTILQLGNNTGINVPDEVVEKLGAGKKPPVIVTVNDFTYRNTIAVMGGKFMIGVSADIRSKTGIKGGDKVKVTLELDTKPREVEVPADFQRLLDKNSKARQFFETLSYSNKQRYVLPLGQARTEETRQRRMEKAINDLIEGKK</sequence>
<dbReference type="Pfam" id="PF13376">
    <property type="entry name" value="OmdA"/>
    <property type="match status" value="1"/>
</dbReference>
<accession>A0A1M5BIX9</accession>
<dbReference type="STRING" id="1121884.SAMN02745131_02596"/>